<evidence type="ECO:0000256" key="3">
    <source>
        <dbReference type="ARBA" id="ARBA00022692"/>
    </source>
</evidence>
<feature type="transmembrane region" description="Helical" evidence="6">
    <location>
        <begin position="12"/>
        <end position="29"/>
    </location>
</feature>
<feature type="transmembrane region" description="Helical" evidence="6">
    <location>
        <begin position="227"/>
        <end position="253"/>
    </location>
</feature>
<sequence>MTGTSDTSARLQQAGFVAIIGSIVLALLYFGRDFIVPIVIAGLLTSLFSYGIRQLTRVGTPSWLATMLVLSAGTLALTIVGMVFINQSEAFQQAWPSYSERLSGLATELRNKTSDEFADYVQQSLSQIELAPIIAGFANSAGGYLGGLVQVLLYLAFMLVERGRFAAKLAALVSNGDKSRKVTELFASVNQSIRRYLFIKSVVSALTAGLCYLVLKLYGVHFSELSGLLIFILNFIPYVGSFIATVMPALLALLQFETVWPFVQITLLLVGVQFLVGNIIEPTFTGRTLNLSPLAVILSLTFWSTLWGVEGAFLSVPLTVSLAIVCSHVPSLHAVAVVLSEDGHPERSQRSDQDQKG</sequence>
<feature type="transmembrane region" description="Helical" evidence="6">
    <location>
        <begin position="34"/>
        <end position="52"/>
    </location>
</feature>
<evidence type="ECO:0000256" key="5">
    <source>
        <dbReference type="ARBA" id="ARBA00023136"/>
    </source>
</evidence>
<comment type="caution">
    <text evidence="7">The sequence shown here is derived from an EMBL/GenBank/DDBJ whole genome shotgun (WGS) entry which is preliminary data.</text>
</comment>
<protein>
    <submittedName>
        <fullName evidence="7">AI-2E family transporter</fullName>
    </submittedName>
</protein>
<accession>A0ABT4VKA5</accession>
<evidence type="ECO:0000256" key="6">
    <source>
        <dbReference type="SAM" id="Phobius"/>
    </source>
</evidence>
<comment type="similarity">
    <text evidence="2">Belongs to the autoinducer-2 exporter (AI-2E) (TC 2.A.86) family.</text>
</comment>
<proteinExistence type="inferred from homology"/>
<name>A0ABT4VKA5_9HYPH</name>
<keyword evidence="8" id="KW-1185">Reference proteome</keyword>
<organism evidence="7 8">
    <name type="scientific">Hoeflea poritis</name>
    <dbReference type="NCBI Taxonomy" id="2993659"/>
    <lineage>
        <taxon>Bacteria</taxon>
        <taxon>Pseudomonadati</taxon>
        <taxon>Pseudomonadota</taxon>
        <taxon>Alphaproteobacteria</taxon>
        <taxon>Hyphomicrobiales</taxon>
        <taxon>Rhizobiaceae</taxon>
        <taxon>Hoeflea</taxon>
    </lineage>
</organism>
<dbReference type="PANTHER" id="PTHR21716:SF64">
    <property type="entry name" value="AI-2 TRANSPORT PROTEIN TQSA"/>
    <property type="match status" value="1"/>
</dbReference>
<evidence type="ECO:0000256" key="1">
    <source>
        <dbReference type="ARBA" id="ARBA00004141"/>
    </source>
</evidence>
<keyword evidence="5 6" id="KW-0472">Membrane</keyword>
<comment type="subcellular location">
    <subcellularLocation>
        <location evidence="1">Membrane</location>
        <topology evidence="1">Multi-pass membrane protein</topology>
    </subcellularLocation>
</comment>
<feature type="transmembrane region" description="Helical" evidence="6">
    <location>
        <begin position="259"/>
        <end position="276"/>
    </location>
</feature>
<evidence type="ECO:0000313" key="7">
    <source>
        <dbReference type="EMBL" id="MDA4845142.1"/>
    </source>
</evidence>
<evidence type="ECO:0000313" key="8">
    <source>
        <dbReference type="Proteomes" id="UP001148313"/>
    </source>
</evidence>
<dbReference type="Proteomes" id="UP001148313">
    <property type="component" value="Unassembled WGS sequence"/>
</dbReference>
<keyword evidence="4 6" id="KW-1133">Transmembrane helix</keyword>
<dbReference type="EMBL" id="JAPJZH010000003">
    <property type="protein sequence ID" value="MDA4845142.1"/>
    <property type="molecule type" value="Genomic_DNA"/>
</dbReference>
<feature type="transmembrane region" description="Helical" evidence="6">
    <location>
        <begin position="64"/>
        <end position="85"/>
    </location>
</feature>
<feature type="transmembrane region" description="Helical" evidence="6">
    <location>
        <begin position="133"/>
        <end position="157"/>
    </location>
</feature>
<dbReference type="InterPro" id="IPR002549">
    <property type="entry name" value="AI-2E-like"/>
</dbReference>
<reference evidence="7" key="1">
    <citation type="submission" date="2022-11" db="EMBL/GenBank/DDBJ databases">
        <title>Hoeflea poritis sp. nov., isolated from scleractinian coral Porites lutea.</title>
        <authorList>
            <person name="Zhang G."/>
            <person name="Wei Q."/>
            <person name="Cai L."/>
        </authorList>
    </citation>
    <scope>NUCLEOTIDE SEQUENCE</scope>
    <source>
        <strain evidence="7">E7-10</strain>
    </source>
</reference>
<dbReference type="Pfam" id="PF01594">
    <property type="entry name" value="AI-2E_transport"/>
    <property type="match status" value="1"/>
</dbReference>
<dbReference type="PANTHER" id="PTHR21716">
    <property type="entry name" value="TRANSMEMBRANE PROTEIN"/>
    <property type="match status" value="1"/>
</dbReference>
<feature type="transmembrane region" description="Helical" evidence="6">
    <location>
        <begin position="288"/>
        <end position="306"/>
    </location>
</feature>
<feature type="transmembrane region" description="Helical" evidence="6">
    <location>
        <begin position="196"/>
        <end position="215"/>
    </location>
</feature>
<keyword evidence="3 6" id="KW-0812">Transmembrane</keyword>
<evidence type="ECO:0000256" key="2">
    <source>
        <dbReference type="ARBA" id="ARBA00009773"/>
    </source>
</evidence>
<gene>
    <name evidence="7" type="ORF">OOZ53_07250</name>
</gene>
<evidence type="ECO:0000256" key="4">
    <source>
        <dbReference type="ARBA" id="ARBA00022989"/>
    </source>
</evidence>
<dbReference type="RefSeq" id="WP_271088710.1">
    <property type="nucleotide sequence ID" value="NZ_JAPJZH010000003.1"/>
</dbReference>